<dbReference type="GO" id="GO:0044281">
    <property type="term" value="P:small molecule metabolic process"/>
    <property type="evidence" value="ECO:0007669"/>
    <property type="project" value="UniProtKB-ARBA"/>
</dbReference>
<evidence type="ECO:0000256" key="4">
    <source>
        <dbReference type="PIRNR" id="PIRNR001365"/>
    </source>
</evidence>
<evidence type="ECO:0000256" key="1">
    <source>
        <dbReference type="ARBA" id="ARBA00007592"/>
    </source>
</evidence>
<comment type="similarity">
    <text evidence="1 4">Belongs to the DapA family.</text>
</comment>
<dbReference type="InterPro" id="IPR002220">
    <property type="entry name" value="DapA-like"/>
</dbReference>
<dbReference type="EMBL" id="NOVD01000019">
    <property type="protein sequence ID" value="PCK25155.1"/>
    <property type="molecule type" value="Genomic_DNA"/>
</dbReference>
<evidence type="ECO:0000256" key="3">
    <source>
        <dbReference type="ARBA" id="ARBA00023270"/>
    </source>
</evidence>
<keyword evidence="3" id="KW-0704">Schiff base</keyword>
<evidence type="ECO:0000256" key="6">
    <source>
        <dbReference type="PIRSR" id="PIRSR001365-2"/>
    </source>
</evidence>
<dbReference type="SMART" id="SM01130">
    <property type="entry name" value="DHDPS"/>
    <property type="match status" value="1"/>
</dbReference>
<dbReference type="PROSITE" id="PS00666">
    <property type="entry name" value="DHDPS_2"/>
    <property type="match status" value="1"/>
</dbReference>
<name>A0A2A5J6G5_RHOSG</name>
<dbReference type="Gene3D" id="3.20.20.70">
    <property type="entry name" value="Aldolase class I"/>
    <property type="match status" value="1"/>
</dbReference>
<proteinExistence type="inferred from homology"/>
<dbReference type="RefSeq" id="WP_099698146.1">
    <property type="nucleotide sequence ID" value="NZ_NOVD01000019.1"/>
</dbReference>
<dbReference type="PIRSF" id="PIRSF001365">
    <property type="entry name" value="DHDPS"/>
    <property type="match status" value="1"/>
</dbReference>
<dbReference type="Pfam" id="PF00701">
    <property type="entry name" value="DHDPS"/>
    <property type="match status" value="1"/>
</dbReference>
<dbReference type="Proteomes" id="UP000230886">
    <property type="component" value="Unassembled WGS sequence"/>
</dbReference>
<organism evidence="7 8">
    <name type="scientific">Rhodococcus qingshengii</name>
    <dbReference type="NCBI Taxonomy" id="334542"/>
    <lineage>
        <taxon>Bacteria</taxon>
        <taxon>Bacillati</taxon>
        <taxon>Actinomycetota</taxon>
        <taxon>Actinomycetes</taxon>
        <taxon>Mycobacteriales</taxon>
        <taxon>Nocardiaceae</taxon>
        <taxon>Rhodococcus</taxon>
        <taxon>Rhodococcus erythropolis group</taxon>
    </lineage>
</organism>
<gene>
    <name evidence="7" type="ORF">CHR55_22165</name>
</gene>
<dbReference type="AlphaFoldDB" id="A0A2A5J6G5"/>
<dbReference type="SUPFAM" id="SSF51569">
    <property type="entry name" value="Aldolase"/>
    <property type="match status" value="1"/>
</dbReference>
<comment type="caution">
    <text evidence="7">The sequence shown here is derived from an EMBL/GenBank/DDBJ whole genome shotgun (WGS) entry which is preliminary data.</text>
</comment>
<feature type="active site" description="Proton donor/acceptor" evidence="5">
    <location>
        <position position="141"/>
    </location>
</feature>
<dbReference type="PRINTS" id="PR00146">
    <property type="entry name" value="DHPICSNTHASE"/>
</dbReference>
<dbReference type="PANTHER" id="PTHR12128:SF66">
    <property type="entry name" value="4-HYDROXY-2-OXOGLUTARATE ALDOLASE, MITOCHONDRIAL"/>
    <property type="match status" value="1"/>
</dbReference>
<evidence type="ECO:0000256" key="2">
    <source>
        <dbReference type="ARBA" id="ARBA00023239"/>
    </source>
</evidence>
<keyword evidence="2 4" id="KW-0456">Lyase</keyword>
<evidence type="ECO:0000313" key="8">
    <source>
        <dbReference type="Proteomes" id="UP000230886"/>
    </source>
</evidence>
<feature type="binding site" evidence="6">
    <location>
        <position position="212"/>
    </location>
    <ligand>
        <name>pyruvate</name>
        <dbReference type="ChEBI" id="CHEBI:15361"/>
    </ligand>
</feature>
<evidence type="ECO:0000256" key="5">
    <source>
        <dbReference type="PIRSR" id="PIRSR001365-1"/>
    </source>
</evidence>
<feature type="active site" description="Schiff-base intermediate with substrate" evidence="5">
    <location>
        <position position="169"/>
    </location>
</feature>
<dbReference type="GO" id="GO:0008840">
    <property type="term" value="F:4-hydroxy-tetrahydrodipicolinate synthase activity"/>
    <property type="evidence" value="ECO:0007669"/>
    <property type="project" value="TreeGrafter"/>
</dbReference>
<accession>A0A2A5J6G5</accession>
<sequence length="297" mass="30417">MTTTRVDLAGIHVPLITPFESDGRIATDALEQLAHQVLSEGAVGLVALGTTAEAATLTEQERVTVLDICANVCRARGATLIVGAGSNDTAGSAQALGRLARWPEVSAALVPVPSFTRPSKAGVVAHFAHLQSSSPVPLIVYHVPYRTACDLDSGTVQEVGTLPGVVGVKYAAGGIDAAAVELLADLPGDFAVLAGDDLFLAPLLALGAAGGILASAHVSTAEFVRLVKAWDSGDVDGARDLGRSLSKLSGALFSEPNPTVIKGVLHALGQIPTPHVRLPLLPAGDESVARALEVYHS</sequence>
<reference evidence="7 8" key="1">
    <citation type="submission" date="2017-07" db="EMBL/GenBank/DDBJ databases">
        <title>Draft sequence of Rhodococcus enclensis 23b-28.</title>
        <authorList>
            <person name="Besaury L."/>
            <person name="Sancelme M."/>
            <person name="Amato P."/>
            <person name="Lallement A."/>
            <person name="Delort A.-M."/>
        </authorList>
    </citation>
    <scope>NUCLEOTIDE SEQUENCE [LARGE SCALE GENOMIC DNA]</scope>
    <source>
        <strain evidence="7 8">23b-28</strain>
    </source>
</reference>
<dbReference type="PANTHER" id="PTHR12128">
    <property type="entry name" value="DIHYDRODIPICOLINATE SYNTHASE"/>
    <property type="match status" value="1"/>
</dbReference>
<evidence type="ECO:0000313" key="7">
    <source>
        <dbReference type="EMBL" id="PCK25155.1"/>
    </source>
</evidence>
<dbReference type="InterPro" id="IPR020625">
    <property type="entry name" value="Schiff_base-form_aldolases_AS"/>
</dbReference>
<dbReference type="InterPro" id="IPR013785">
    <property type="entry name" value="Aldolase_TIM"/>
</dbReference>
<protein>
    <submittedName>
        <fullName evidence="7">4-hydroxy-tetrahydrodipicolinate synthase</fullName>
    </submittedName>
</protein>
<feature type="binding site" evidence="6">
    <location>
        <position position="51"/>
    </location>
    <ligand>
        <name>pyruvate</name>
        <dbReference type="ChEBI" id="CHEBI:15361"/>
    </ligand>
</feature>